<dbReference type="AlphaFoldDB" id="G3IFY4"/>
<evidence type="ECO:0000256" key="4">
    <source>
        <dbReference type="ARBA" id="ARBA00022989"/>
    </source>
</evidence>
<dbReference type="InParanoid" id="G3IFY4"/>
<evidence type="ECO:0000256" key="1">
    <source>
        <dbReference type="ARBA" id="ARBA00004141"/>
    </source>
</evidence>
<dbReference type="GO" id="GO:0007605">
    <property type="term" value="P:sensory perception of sound"/>
    <property type="evidence" value="ECO:0007669"/>
    <property type="project" value="UniProtKB-ARBA"/>
</dbReference>
<dbReference type="InterPro" id="IPR026748">
    <property type="entry name" value="Clarin"/>
</dbReference>
<organism evidence="6 7">
    <name type="scientific">Cricetulus griseus</name>
    <name type="common">Chinese hamster</name>
    <name type="synonym">Cricetulus barabensis griseus</name>
    <dbReference type="NCBI Taxonomy" id="10029"/>
    <lineage>
        <taxon>Eukaryota</taxon>
        <taxon>Metazoa</taxon>
        <taxon>Chordata</taxon>
        <taxon>Craniata</taxon>
        <taxon>Vertebrata</taxon>
        <taxon>Euteleostomi</taxon>
        <taxon>Mammalia</taxon>
        <taxon>Eutheria</taxon>
        <taxon>Euarchontoglires</taxon>
        <taxon>Glires</taxon>
        <taxon>Rodentia</taxon>
        <taxon>Myomorpha</taxon>
        <taxon>Muroidea</taxon>
        <taxon>Cricetidae</taxon>
        <taxon>Cricetinae</taxon>
        <taxon>Cricetulus</taxon>
    </lineage>
</organism>
<keyword evidence="3" id="KW-0812">Transmembrane</keyword>
<dbReference type="Pfam" id="PF25807">
    <property type="entry name" value="Clarin-2"/>
    <property type="match status" value="1"/>
</dbReference>
<comment type="similarity">
    <text evidence="2">Belongs to the clarin family.</text>
</comment>
<dbReference type="EMBL" id="JH002478">
    <property type="protein sequence ID" value="EGW14727.1"/>
    <property type="molecule type" value="Genomic_DNA"/>
</dbReference>
<sequence length="240" mass="26724">MPTTQKTLMFLSGFLTSLGSVVVICSILGTQAWVTSTIFFTDVISNGTIVITYGLFRGTSARHLNEGLQDLDKNFEGFVFCTVHSPNVVLVLGTLGNSSQKTLHLVAVIFLVLSLGTSLLSSVFTFYNSISNPYQTFLGPTGVYTWNGLSASFVFLTMVLFVGNTESNHLSEVLSQKFYPEVTNERATHTYGYSFWLVLLVIFLNIVTVVIIIFYQKARYQQKQEQKKPVEYASKDGILF</sequence>
<accession>G3IFY4</accession>
<evidence type="ECO:0000256" key="2">
    <source>
        <dbReference type="ARBA" id="ARBA00005787"/>
    </source>
</evidence>
<evidence type="ECO:0000256" key="5">
    <source>
        <dbReference type="ARBA" id="ARBA00023136"/>
    </source>
</evidence>
<dbReference type="eggNOG" id="ENOG502S2S8">
    <property type="taxonomic scope" value="Eukaryota"/>
</dbReference>
<evidence type="ECO:0000313" key="6">
    <source>
        <dbReference type="EMBL" id="EGW14727.1"/>
    </source>
</evidence>
<comment type="subcellular location">
    <subcellularLocation>
        <location evidence="1">Membrane</location>
        <topology evidence="1">Multi-pass membrane protein</topology>
    </subcellularLocation>
</comment>
<dbReference type="Gene3D" id="1.20.140.150">
    <property type="match status" value="1"/>
</dbReference>
<dbReference type="PANTHER" id="PTHR31548:SF3">
    <property type="entry name" value="CLARIN-3"/>
    <property type="match status" value="1"/>
</dbReference>
<dbReference type="GO" id="GO:0016020">
    <property type="term" value="C:membrane"/>
    <property type="evidence" value="ECO:0007669"/>
    <property type="project" value="UniProtKB-SubCell"/>
</dbReference>
<evidence type="ECO:0000313" key="7">
    <source>
        <dbReference type="Proteomes" id="UP000001075"/>
    </source>
</evidence>
<protein>
    <submittedName>
        <fullName evidence="6">Clarin-3</fullName>
    </submittedName>
</protein>
<name>G3IFY4_CRIGR</name>
<dbReference type="Proteomes" id="UP000001075">
    <property type="component" value="Unassembled WGS sequence"/>
</dbReference>
<dbReference type="PaxDb" id="10029-XP_007623872.1"/>
<keyword evidence="4" id="KW-1133">Transmembrane helix</keyword>
<keyword evidence="5" id="KW-0472">Membrane</keyword>
<evidence type="ECO:0000256" key="3">
    <source>
        <dbReference type="ARBA" id="ARBA00022692"/>
    </source>
</evidence>
<proteinExistence type="inferred from homology"/>
<dbReference type="STRING" id="10029.G3IFY4"/>
<dbReference type="PANTHER" id="PTHR31548">
    <property type="entry name" value="CLARIN"/>
    <property type="match status" value="1"/>
</dbReference>
<gene>
    <name evidence="6" type="ORF">I79_022660</name>
</gene>
<dbReference type="FunCoup" id="G3IFY4">
    <property type="interactions" value="2"/>
</dbReference>
<reference evidence="7" key="1">
    <citation type="journal article" date="2011" name="Nat. Biotechnol.">
        <title>The genomic sequence of the Chinese hamster ovary (CHO)-K1 cell line.</title>
        <authorList>
            <person name="Xu X."/>
            <person name="Nagarajan H."/>
            <person name="Lewis N.E."/>
            <person name="Pan S."/>
            <person name="Cai Z."/>
            <person name="Liu X."/>
            <person name="Chen W."/>
            <person name="Xie M."/>
            <person name="Wang W."/>
            <person name="Hammond S."/>
            <person name="Andersen M.R."/>
            <person name="Neff N."/>
            <person name="Passarelli B."/>
            <person name="Koh W."/>
            <person name="Fan H.C."/>
            <person name="Wang J."/>
            <person name="Gui Y."/>
            <person name="Lee K.H."/>
            <person name="Betenbaugh M.J."/>
            <person name="Quake S.R."/>
            <person name="Famili I."/>
            <person name="Palsson B.O."/>
            <person name="Wang J."/>
        </authorList>
    </citation>
    <scope>NUCLEOTIDE SEQUENCE [LARGE SCALE GENOMIC DNA]</scope>
    <source>
        <strain evidence="7">CHO K1 cell line</strain>
    </source>
</reference>